<protein>
    <submittedName>
        <fullName evidence="3">Uncharacterized protein</fullName>
    </submittedName>
</protein>
<organism evidence="3 4">
    <name type="scientific">Sorghum bicolor</name>
    <name type="common">Sorghum</name>
    <name type="synonym">Sorghum vulgare</name>
    <dbReference type="NCBI Taxonomy" id="4558"/>
    <lineage>
        <taxon>Eukaryota</taxon>
        <taxon>Viridiplantae</taxon>
        <taxon>Streptophyta</taxon>
        <taxon>Embryophyta</taxon>
        <taxon>Tracheophyta</taxon>
        <taxon>Spermatophyta</taxon>
        <taxon>Magnoliopsida</taxon>
        <taxon>Liliopsida</taxon>
        <taxon>Poales</taxon>
        <taxon>Poaceae</taxon>
        <taxon>PACMAD clade</taxon>
        <taxon>Panicoideae</taxon>
        <taxon>Andropogonodae</taxon>
        <taxon>Andropogoneae</taxon>
        <taxon>Sorghinae</taxon>
        <taxon>Sorghum</taxon>
    </lineage>
</organism>
<gene>
    <name evidence="3" type="ORF">BDA96_10G088100</name>
</gene>
<reference evidence="3" key="1">
    <citation type="journal article" date="2019" name="BMC Genomics">
        <title>A new reference genome for Sorghum bicolor reveals high levels of sequence similarity between sweet and grain genotypes: implications for the genetics of sugar metabolism.</title>
        <authorList>
            <person name="Cooper E.A."/>
            <person name="Brenton Z.W."/>
            <person name="Flinn B.S."/>
            <person name="Jenkins J."/>
            <person name="Shu S."/>
            <person name="Flowers D."/>
            <person name="Luo F."/>
            <person name="Wang Y."/>
            <person name="Xia P."/>
            <person name="Barry K."/>
            <person name="Daum C."/>
            <person name="Lipzen A."/>
            <person name="Yoshinaga Y."/>
            <person name="Schmutz J."/>
            <person name="Saski C."/>
            <person name="Vermerris W."/>
            <person name="Kresovich S."/>
        </authorList>
    </citation>
    <scope>NUCLEOTIDE SEQUENCE</scope>
</reference>
<feature type="transmembrane region" description="Helical" evidence="2">
    <location>
        <begin position="55"/>
        <end position="77"/>
    </location>
</feature>
<keyword evidence="2" id="KW-0472">Membrane</keyword>
<dbReference type="AlphaFoldDB" id="A0A921TZN8"/>
<accession>A0A921TZN8</accession>
<evidence type="ECO:0000313" key="3">
    <source>
        <dbReference type="EMBL" id="KAG0513282.1"/>
    </source>
</evidence>
<sequence length="122" mass="12730">MCHNASLKSHTSAPTRVARVVRLVASLSLLLLQCGGGFGASASYDLHGQPRWLLSLLRAVTSGLNFGAGMSATLTWSQIQRLLHPHRRPTPTTPGGSFTHPGGAPPLTPASSPTGSPQCPQI</sequence>
<evidence type="ECO:0000256" key="1">
    <source>
        <dbReference type="SAM" id="MobiDB-lite"/>
    </source>
</evidence>
<name>A0A921TZN8_SORBI</name>
<proteinExistence type="predicted"/>
<dbReference type="EMBL" id="CM027689">
    <property type="protein sequence ID" value="KAG0513282.1"/>
    <property type="molecule type" value="Genomic_DNA"/>
</dbReference>
<feature type="region of interest" description="Disordered" evidence="1">
    <location>
        <begin position="84"/>
        <end position="122"/>
    </location>
</feature>
<evidence type="ECO:0000256" key="2">
    <source>
        <dbReference type="SAM" id="Phobius"/>
    </source>
</evidence>
<comment type="caution">
    <text evidence="3">The sequence shown here is derived from an EMBL/GenBank/DDBJ whole genome shotgun (WGS) entry which is preliminary data.</text>
</comment>
<keyword evidence="2" id="KW-0812">Transmembrane</keyword>
<feature type="compositionally biased region" description="Polar residues" evidence="1">
    <location>
        <begin position="109"/>
        <end position="122"/>
    </location>
</feature>
<keyword evidence="2" id="KW-1133">Transmembrane helix</keyword>
<reference evidence="3" key="2">
    <citation type="submission" date="2020-10" db="EMBL/GenBank/DDBJ databases">
        <authorList>
            <person name="Cooper E.A."/>
            <person name="Brenton Z.W."/>
            <person name="Flinn B.S."/>
            <person name="Jenkins J."/>
            <person name="Shu S."/>
            <person name="Flowers D."/>
            <person name="Luo F."/>
            <person name="Wang Y."/>
            <person name="Xia P."/>
            <person name="Barry K."/>
            <person name="Daum C."/>
            <person name="Lipzen A."/>
            <person name="Yoshinaga Y."/>
            <person name="Schmutz J."/>
            <person name="Saski C."/>
            <person name="Vermerris W."/>
            <person name="Kresovich S."/>
        </authorList>
    </citation>
    <scope>NUCLEOTIDE SEQUENCE</scope>
</reference>
<evidence type="ECO:0000313" key="4">
    <source>
        <dbReference type="Proteomes" id="UP000807115"/>
    </source>
</evidence>
<dbReference type="Proteomes" id="UP000807115">
    <property type="component" value="Chromosome 10"/>
</dbReference>
<feature type="compositionally biased region" description="Low complexity" evidence="1">
    <location>
        <begin position="93"/>
        <end position="102"/>
    </location>
</feature>